<evidence type="ECO:0000256" key="1">
    <source>
        <dbReference type="SAM" id="Phobius"/>
    </source>
</evidence>
<protein>
    <recommendedName>
        <fullName evidence="4">PEGA domain-containing protein</fullName>
    </recommendedName>
</protein>
<evidence type="ECO:0008006" key="4">
    <source>
        <dbReference type="Google" id="ProtNLM"/>
    </source>
</evidence>
<organism evidence="2 3">
    <name type="scientific">candidate division WOR-3 bacterium JGI_Cruoil_03_51_56</name>
    <dbReference type="NCBI Taxonomy" id="1973747"/>
    <lineage>
        <taxon>Bacteria</taxon>
        <taxon>Bacteria division WOR-3</taxon>
    </lineage>
</organism>
<sequence length="163" mass="18476">MRVAIAIVFLYASSWAVPVGYLEIKTDAPLAEVYLDNRLVIVDSTGTVTRAKPGKHFVSLFPPKKVYQAFRDDTPDQFWDALRRQKAISESRRLLSSYERGAVRVGTKWVYAVPDDTVPVRLSMAKVRKTYYRDSSCVLRTFVGWTLLIGAGMIISVIVARWD</sequence>
<name>A0A235BVE1_UNCW3</name>
<proteinExistence type="predicted"/>
<evidence type="ECO:0000313" key="3">
    <source>
        <dbReference type="Proteomes" id="UP000215559"/>
    </source>
</evidence>
<dbReference type="AlphaFoldDB" id="A0A235BVE1"/>
<dbReference type="EMBL" id="NOZP01000065">
    <property type="protein sequence ID" value="OYD16191.1"/>
    <property type="molecule type" value="Genomic_DNA"/>
</dbReference>
<keyword evidence="1" id="KW-1133">Transmembrane helix</keyword>
<accession>A0A235BVE1</accession>
<comment type="caution">
    <text evidence="2">The sequence shown here is derived from an EMBL/GenBank/DDBJ whole genome shotgun (WGS) entry which is preliminary data.</text>
</comment>
<feature type="transmembrane region" description="Helical" evidence="1">
    <location>
        <begin position="142"/>
        <end position="162"/>
    </location>
</feature>
<gene>
    <name evidence="2" type="ORF">CH330_03515</name>
</gene>
<reference evidence="2 3" key="1">
    <citation type="submission" date="2017-07" db="EMBL/GenBank/DDBJ databases">
        <title>Recovery of genomes from metagenomes via a dereplication, aggregation, and scoring strategy.</title>
        <authorList>
            <person name="Sieber C.M."/>
            <person name="Probst A.J."/>
            <person name="Sharrar A."/>
            <person name="Thomas B.C."/>
            <person name="Hess M."/>
            <person name="Tringe S.G."/>
            <person name="Banfield J.F."/>
        </authorList>
    </citation>
    <scope>NUCLEOTIDE SEQUENCE [LARGE SCALE GENOMIC DNA]</scope>
    <source>
        <strain evidence="2">JGI_Cruoil_03_51_56</strain>
    </source>
</reference>
<keyword evidence="1" id="KW-0472">Membrane</keyword>
<dbReference type="Proteomes" id="UP000215559">
    <property type="component" value="Unassembled WGS sequence"/>
</dbReference>
<evidence type="ECO:0000313" key="2">
    <source>
        <dbReference type="EMBL" id="OYD16191.1"/>
    </source>
</evidence>
<keyword evidence="1" id="KW-0812">Transmembrane</keyword>